<accession>A0A625PL58</accession>
<proteinExistence type="predicted"/>
<feature type="transmembrane region" description="Helical" evidence="1">
    <location>
        <begin position="21"/>
        <end position="43"/>
    </location>
</feature>
<sequence length="188" mass="22126">MIRENNSSKWVGKRLISGVRTGGRVFIVLVMLFSFYFAITSAFGKYYNPLMFYLSKVIGWMLPDFRLPVTFQDASKLFTQDGFYSVGEYGFALIYVLVMIFVQIYVYTNIAALISNKIEDGLIVNRLGKEFHQRYCRVNSFRHSKMLSEIKSESALEEASRKHWEEWARHYKSNMGYDEWISRIKKEL</sequence>
<evidence type="ECO:0000256" key="1">
    <source>
        <dbReference type="SAM" id="Phobius"/>
    </source>
</evidence>
<organism evidence="2">
    <name type="scientific">Salmonella enteritidis</name>
    <dbReference type="NCBI Taxonomy" id="149539"/>
    <lineage>
        <taxon>Bacteria</taxon>
        <taxon>Pseudomonadati</taxon>
        <taxon>Pseudomonadota</taxon>
        <taxon>Gammaproteobacteria</taxon>
        <taxon>Enterobacterales</taxon>
        <taxon>Enterobacteriaceae</taxon>
        <taxon>Salmonella</taxon>
    </lineage>
</organism>
<gene>
    <name evidence="2" type="ORF">A4M41_22650</name>
</gene>
<keyword evidence="1" id="KW-0812">Transmembrane</keyword>
<evidence type="ECO:0000313" key="2">
    <source>
        <dbReference type="EMBL" id="ECZ9813143.1"/>
    </source>
</evidence>
<dbReference type="AlphaFoldDB" id="A0A625PL58"/>
<dbReference type="EMBL" id="AALIND010000030">
    <property type="protein sequence ID" value="ECZ9813143.1"/>
    <property type="molecule type" value="Genomic_DNA"/>
</dbReference>
<name>A0A625PL58_SALEN</name>
<protein>
    <submittedName>
        <fullName evidence="2">Uncharacterized protein</fullName>
    </submittedName>
</protein>
<keyword evidence="1" id="KW-1133">Transmembrane helix</keyword>
<feature type="transmembrane region" description="Helical" evidence="1">
    <location>
        <begin position="89"/>
        <end position="108"/>
    </location>
</feature>
<comment type="caution">
    <text evidence="2">The sequence shown here is derived from an EMBL/GenBank/DDBJ whole genome shotgun (WGS) entry which is preliminary data.</text>
</comment>
<keyword evidence="1" id="KW-0472">Membrane</keyword>
<reference evidence="2" key="1">
    <citation type="submission" date="2018-07" db="EMBL/GenBank/DDBJ databases">
        <authorList>
            <person name="Ashton P.M."/>
            <person name="Dallman T."/>
            <person name="Nair S."/>
            <person name="De Pinna E."/>
            <person name="Peters T."/>
            <person name="Grant K."/>
        </authorList>
    </citation>
    <scope>NUCLEOTIDE SEQUENCE</scope>
    <source>
        <strain evidence="2">127426</strain>
    </source>
</reference>